<feature type="compositionally biased region" description="Basic and acidic residues" evidence="3">
    <location>
        <begin position="621"/>
        <end position="632"/>
    </location>
</feature>
<dbReference type="Proteomes" id="UP001301958">
    <property type="component" value="Unassembled WGS sequence"/>
</dbReference>
<dbReference type="PROSITE" id="PS51375">
    <property type="entry name" value="PPR"/>
    <property type="match status" value="3"/>
</dbReference>
<dbReference type="PANTHER" id="PTHR47941">
    <property type="entry name" value="PENTATRICOPEPTIDE REPEAT-CONTAINING PROTEIN 3, MITOCHONDRIAL"/>
    <property type="match status" value="1"/>
</dbReference>
<name>A0AAN7BM83_9PEZI</name>
<feature type="repeat" description="PPR" evidence="2">
    <location>
        <begin position="500"/>
        <end position="534"/>
    </location>
</feature>
<evidence type="ECO:0000256" key="3">
    <source>
        <dbReference type="SAM" id="MobiDB-lite"/>
    </source>
</evidence>
<protein>
    <recommendedName>
        <fullName evidence="6">Pentatricopeptide repeat-containing protein</fullName>
    </recommendedName>
</protein>
<evidence type="ECO:0000256" key="1">
    <source>
        <dbReference type="ARBA" id="ARBA00022737"/>
    </source>
</evidence>
<feature type="region of interest" description="Disordered" evidence="3">
    <location>
        <begin position="593"/>
        <end position="686"/>
    </location>
</feature>
<dbReference type="Pfam" id="PF13041">
    <property type="entry name" value="PPR_2"/>
    <property type="match status" value="2"/>
</dbReference>
<evidence type="ECO:0000313" key="4">
    <source>
        <dbReference type="EMBL" id="KAK4225913.1"/>
    </source>
</evidence>
<dbReference type="AlphaFoldDB" id="A0AAN7BM83"/>
<comment type="caution">
    <text evidence="4">The sequence shown here is derived from an EMBL/GenBank/DDBJ whole genome shotgun (WGS) entry which is preliminary data.</text>
</comment>
<evidence type="ECO:0008006" key="6">
    <source>
        <dbReference type="Google" id="ProtNLM"/>
    </source>
</evidence>
<dbReference type="NCBIfam" id="TIGR00756">
    <property type="entry name" value="PPR"/>
    <property type="match status" value="3"/>
</dbReference>
<keyword evidence="1" id="KW-0677">Repeat</keyword>
<feature type="repeat" description="PPR" evidence="2">
    <location>
        <begin position="465"/>
        <end position="499"/>
    </location>
</feature>
<accession>A0AAN7BM83</accession>
<dbReference type="Gene3D" id="1.25.40.10">
    <property type="entry name" value="Tetratricopeptide repeat domain"/>
    <property type="match status" value="2"/>
</dbReference>
<sequence>MKFCPNRTVDALEATFEEGITPYYAVADVLAFIVRWAIPGVSKYWKTDPRIKRWGTARKQARAALPHLLLYLLQNSRAGSQRFRQWTLYRIINLADTETAGRISDTLLKYDHLLHPYTRFQIASRLAKDVNLKYMALEHLEDMIATGQVNPNSKFSQALATSIISFPNPDNGNHLMSQMRAEVTERILKLGLTPNLYHYTVMVRGLCENNDFETAWKIYETLLDHRHAPDKYLYSTLLNGAKITGKLGLVDRVLSALPPYYLGSRIIMNDLLSSILTAAIVEARSKGIKPPRIIPAFPAMLAFFCRFYKLEKLQRLIPVNLQEILQVNEQFLEIRRTQWRFMREWETMVMPRLPLKADKLKDPSSDALAIMVLGFLKSNETKYQILAFYSHFQKLLAKGDVVACELCRDNGSAIHDFVLKAALEWEGMLRICLDIVSDMLKGKESRDRFREEWKAEVYNLNPAPSVYSWSILLNGAMYHRQLEQGVRIMKLMREHGVEPNEVTWNTLIRGFARLQRTAAAVTAMKRMEEEGFRADDFTLRAFGSLADKEGALRMMEGMVEKMKKSKEEEERLRLSEGMAEVMEYDAIMAHHRAEQQQQYDEEQGGEDMAADWEEEEEDYEEKFVENARREVVEDVGMEWPPTPPKKNIDHSRIFEEEEQEAVRDLPLTVGKSGPRSIPKPKIKYFD</sequence>
<organism evidence="4 5">
    <name type="scientific">Podospora fimiseda</name>
    <dbReference type="NCBI Taxonomy" id="252190"/>
    <lineage>
        <taxon>Eukaryota</taxon>
        <taxon>Fungi</taxon>
        <taxon>Dikarya</taxon>
        <taxon>Ascomycota</taxon>
        <taxon>Pezizomycotina</taxon>
        <taxon>Sordariomycetes</taxon>
        <taxon>Sordariomycetidae</taxon>
        <taxon>Sordariales</taxon>
        <taxon>Podosporaceae</taxon>
        <taxon>Podospora</taxon>
    </lineage>
</organism>
<reference evidence="4" key="1">
    <citation type="journal article" date="2023" name="Mol. Phylogenet. Evol.">
        <title>Genome-scale phylogeny and comparative genomics of the fungal order Sordariales.</title>
        <authorList>
            <person name="Hensen N."/>
            <person name="Bonometti L."/>
            <person name="Westerberg I."/>
            <person name="Brannstrom I.O."/>
            <person name="Guillou S."/>
            <person name="Cros-Aarteil S."/>
            <person name="Calhoun S."/>
            <person name="Haridas S."/>
            <person name="Kuo A."/>
            <person name="Mondo S."/>
            <person name="Pangilinan J."/>
            <person name="Riley R."/>
            <person name="LaButti K."/>
            <person name="Andreopoulos B."/>
            <person name="Lipzen A."/>
            <person name="Chen C."/>
            <person name="Yan M."/>
            <person name="Daum C."/>
            <person name="Ng V."/>
            <person name="Clum A."/>
            <person name="Steindorff A."/>
            <person name="Ohm R.A."/>
            <person name="Martin F."/>
            <person name="Silar P."/>
            <person name="Natvig D.O."/>
            <person name="Lalanne C."/>
            <person name="Gautier V."/>
            <person name="Ament-Velasquez S.L."/>
            <person name="Kruys A."/>
            <person name="Hutchinson M.I."/>
            <person name="Powell A.J."/>
            <person name="Barry K."/>
            <person name="Miller A.N."/>
            <person name="Grigoriev I.V."/>
            <person name="Debuchy R."/>
            <person name="Gladieux P."/>
            <person name="Hiltunen Thoren M."/>
            <person name="Johannesson H."/>
        </authorList>
    </citation>
    <scope>NUCLEOTIDE SEQUENCE</scope>
    <source>
        <strain evidence="4">CBS 990.96</strain>
    </source>
</reference>
<dbReference type="InterPro" id="IPR002885">
    <property type="entry name" value="PPR_rpt"/>
</dbReference>
<dbReference type="InterPro" id="IPR011990">
    <property type="entry name" value="TPR-like_helical_dom_sf"/>
</dbReference>
<reference evidence="4" key="2">
    <citation type="submission" date="2023-05" db="EMBL/GenBank/DDBJ databases">
        <authorList>
            <consortium name="Lawrence Berkeley National Laboratory"/>
            <person name="Steindorff A."/>
            <person name="Hensen N."/>
            <person name="Bonometti L."/>
            <person name="Westerberg I."/>
            <person name="Brannstrom I.O."/>
            <person name="Guillou S."/>
            <person name="Cros-Aarteil S."/>
            <person name="Calhoun S."/>
            <person name="Haridas S."/>
            <person name="Kuo A."/>
            <person name="Mondo S."/>
            <person name="Pangilinan J."/>
            <person name="Riley R."/>
            <person name="Labutti K."/>
            <person name="Andreopoulos B."/>
            <person name="Lipzen A."/>
            <person name="Chen C."/>
            <person name="Yanf M."/>
            <person name="Daum C."/>
            <person name="Ng V."/>
            <person name="Clum A."/>
            <person name="Ohm R."/>
            <person name="Martin F."/>
            <person name="Silar P."/>
            <person name="Natvig D."/>
            <person name="Lalanne C."/>
            <person name="Gautier V."/>
            <person name="Ament-Velasquez S.L."/>
            <person name="Kruys A."/>
            <person name="Hutchinson M.I."/>
            <person name="Powell A.J."/>
            <person name="Barry K."/>
            <person name="Miller A.N."/>
            <person name="Grigoriev I.V."/>
            <person name="Debuchy R."/>
            <person name="Gladieux P."/>
            <person name="Thoren M.H."/>
            <person name="Johannesson H."/>
        </authorList>
    </citation>
    <scope>NUCLEOTIDE SEQUENCE</scope>
    <source>
        <strain evidence="4">CBS 990.96</strain>
    </source>
</reference>
<dbReference type="EMBL" id="MU865357">
    <property type="protein sequence ID" value="KAK4225913.1"/>
    <property type="molecule type" value="Genomic_DNA"/>
</dbReference>
<proteinExistence type="predicted"/>
<feature type="repeat" description="PPR" evidence="2">
    <location>
        <begin position="195"/>
        <end position="229"/>
    </location>
</feature>
<keyword evidence="5" id="KW-1185">Reference proteome</keyword>
<evidence type="ECO:0000256" key="2">
    <source>
        <dbReference type="PROSITE-ProRule" id="PRU00708"/>
    </source>
</evidence>
<gene>
    <name evidence="4" type="ORF">QBC38DRAFT_394514</name>
</gene>
<evidence type="ECO:0000313" key="5">
    <source>
        <dbReference type="Proteomes" id="UP001301958"/>
    </source>
</evidence>
<feature type="compositionally biased region" description="Acidic residues" evidence="3">
    <location>
        <begin position="599"/>
        <end position="620"/>
    </location>
</feature>